<protein>
    <submittedName>
        <fullName evidence="1">Uncharacterized protein</fullName>
    </submittedName>
</protein>
<keyword evidence="2" id="KW-1185">Reference proteome</keyword>
<name>A0AAE4BS25_9BACT</name>
<organism evidence="1 2">
    <name type="scientific">Aureibacter tunicatorum</name>
    <dbReference type="NCBI Taxonomy" id="866807"/>
    <lineage>
        <taxon>Bacteria</taxon>
        <taxon>Pseudomonadati</taxon>
        <taxon>Bacteroidota</taxon>
        <taxon>Cytophagia</taxon>
        <taxon>Cytophagales</taxon>
        <taxon>Persicobacteraceae</taxon>
        <taxon>Aureibacter</taxon>
    </lineage>
</organism>
<dbReference type="AlphaFoldDB" id="A0AAE4BS25"/>
<evidence type="ECO:0000313" key="2">
    <source>
        <dbReference type="Proteomes" id="UP001185092"/>
    </source>
</evidence>
<gene>
    <name evidence="1" type="ORF">HNQ88_000873</name>
</gene>
<sequence>MMTTSMLYSQSIEERMSLKYECNTKYIKSYILLNKNDSTYVYNSWSHAGLNVIDSGTWKYRCNMLIFNSTKTYTKNTKDQRRNKINKRLPLFTNSCFLFQGDSIIQESNYFNYVFKVDKP</sequence>
<comment type="caution">
    <text evidence="1">The sequence shown here is derived from an EMBL/GenBank/DDBJ whole genome shotgun (WGS) entry which is preliminary data.</text>
</comment>
<dbReference type="Proteomes" id="UP001185092">
    <property type="component" value="Unassembled WGS sequence"/>
</dbReference>
<accession>A0AAE4BS25</accession>
<proteinExistence type="predicted"/>
<evidence type="ECO:0000313" key="1">
    <source>
        <dbReference type="EMBL" id="MDR6237897.1"/>
    </source>
</evidence>
<dbReference type="EMBL" id="JAVDQD010000001">
    <property type="protein sequence ID" value="MDR6237897.1"/>
    <property type="molecule type" value="Genomic_DNA"/>
</dbReference>
<reference evidence="1" key="1">
    <citation type="submission" date="2023-07" db="EMBL/GenBank/DDBJ databases">
        <title>Genomic Encyclopedia of Type Strains, Phase IV (KMG-IV): sequencing the most valuable type-strain genomes for metagenomic binning, comparative biology and taxonomic classification.</title>
        <authorList>
            <person name="Goeker M."/>
        </authorList>
    </citation>
    <scope>NUCLEOTIDE SEQUENCE</scope>
    <source>
        <strain evidence="1">DSM 26174</strain>
    </source>
</reference>